<keyword evidence="3" id="KW-0472">Membrane</keyword>
<reference evidence="5" key="1">
    <citation type="submission" date="2020-08" db="EMBL/GenBank/DDBJ databases">
        <title>Chromosome-level assembly of Southern catfish (Silurus meridionalis) provides insights into visual adaptation to the nocturnal and benthic lifestyles.</title>
        <authorList>
            <person name="Zhang Y."/>
            <person name="Wang D."/>
            <person name="Peng Z."/>
        </authorList>
    </citation>
    <scope>NUCLEOTIDE SEQUENCE</scope>
    <source>
        <strain evidence="5">SWU-2019-XX</strain>
        <tissue evidence="5">Muscle</tissue>
    </source>
</reference>
<dbReference type="Gene3D" id="2.60.40.10">
    <property type="entry name" value="Immunoglobulins"/>
    <property type="match status" value="1"/>
</dbReference>
<dbReference type="Proteomes" id="UP000606274">
    <property type="component" value="Unassembled WGS sequence"/>
</dbReference>
<dbReference type="Pfam" id="PF00047">
    <property type="entry name" value="ig"/>
    <property type="match status" value="1"/>
</dbReference>
<sequence>MQGNGVTSSAKQEDKATSSVGQVKLQQPEISSAAGGPEVTRGYSFSIICFTRSQYPGGHFHLKFSGSDISTIMTQSALDHSASFQFPWADFVHQGNYSCTYEVSVSSRTFTSTSTELLVITVKASKSPYIGVGVTVGLLLLLVPVIIYFVKKQKSRRGMLNKKIDMQGAKITYEIPQGETDPDETEAD</sequence>
<keyword evidence="6" id="KW-1185">Reference proteome</keyword>
<gene>
    <name evidence="5" type="ORF">HF521_004269</name>
</gene>
<organism evidence="5 6">
    <name type="scientific">Silurus meridionalis</name>
    <name type="common">Southern catfish</name>
    <name type="synonym">Silurus soldatovi meridionalis</name>
    <dbReference type="NCBI Taxonomy" id="175797"/>
    <lineage>
        <taxon>Eukaryota</taxon>
        <taxon>Metazoa</taxon>
        <taxon>Chordata</taxon>
        <taxon>Craniata</taxon>
        <taxon>Vertebrata</taxon>
        <taxon>Euteleostomi</taxon>
        <taxon>Actinopterygii</taxon>
        <taxon>Neopterygii</taxon>
        <taxon>Teleostei</taxon>
        <taxon>Ostariophysi</taxon>
        <taxon>Siluriformes</taxon>
        <taxon>Siluridae</taxon>
        <taxon>Silurus</taxon>
    </lineage>
</organism>
<proteinExistence type="predicted"/>
<evidence type="ECO:0000256" key="3">
    <source>
        <dbReference type="SAM" id="Phobius"/>
    </source>
</evidence>
<evidence type="ECO:0000259" key="4">
    <source>
        <dbReference type="Pfam" id="PF00047"/>
    </source>
</evidence>
<feature type="domain" description="Immunoglobulin-like beta-sandwich" evidence="4">
    <location>
        <begin position="37"/>
        <end position="109"/>
    </location>
</feature>
<feature type="transmembrane region" description="Helical" evidence="3">
    <location>
        <begin position="129"/>
        <end position="150"/>
    </location>
</feature>
<evidence type="ECO:0000313" key="6">
    <source>
        <dbReference type="Proteomes" id="UP000606274"/>
    </source>
</evidence>
<protein>
    <recommendedName>
        <fullName evidence="4">Immunoglobulin-like beta-sandwich domain-containing protein</fullName>
    </recommendedName>
</protein>
<dbReference type="SUPFAM" id="SSF48726">
    <property type="entry name" value="Immunoglobulin"/>
    <property type="match status" value="1"/>
</dbReference>
<name>A0A8T0AW52_SILME</name>
<feature type="compositionally biased region" description="Polar residues" evidence="2">
    <location>
        <begin position="1"/>
        <end position="10"/>
    </location>
</feature>
<dbReference type="EMBL" id="JABFDY010000014">
    <property type="protein sequence ID" value="KAF7697759.1"/>
    <property type="molecule type" value="Genomic_DNA"/>
</dbReference>
<feature type="region of interest" description="Disordered" evidence="2">
    <location>
        <begin position="1"/>
        <end position="23"/>
    </location>
</feature>
<keyword evidence="3" id="KW-0812">Transmembrane</keyword>
<accession>A0A8T0AW52</accession>
<dbReference type="InterPro" id="IPR013151">
    <property type="entry name" value="Immunoglobulin_dom"/>
</dbReference>
<keyword evidence="3" id="KW-1133">Transmembrane helix</keyword>
<evidence type="ECO:0000256" key="1">
    <source>
        <dbReference type="ARBA" id="ARBA00023319"/>
    </source>
</evidence>
<keyword evidence="1" id="KW-0393">Immunoglobulin domain</keyword>
<evidence type="ECO:0000313" key="5">
    <source>
        <dbReference type="EMBL" id="KAF7697759.1"/>
    </source>
</evidence>
<dbReference type="AlphaFoldDB" id="A0A8T0AW52"/>
<dbReference type="InterPro" id="IPR036179">
    <property type="entry name" value="Ig-like_dom_sf"/>
</dbReference>
<dbReference type="InterPro" id="IPR013783">
    <property type="entry name" value="Ig-like_fold"/>
</dbReference>
<evidence type="ECO:0000256" key="2">
    <source>
        <dbReference type="SAM" id="MobiDB-lite"/>
    </source>
</evidence>
<comment type="caution">
    <text evidence="5">The sequence shown here is derived from an EMBL/GenBank/DDBJ whole genome shotgun (WGS) entry which is preliminary data.</text>
</comment>